<reference evidence="7" key="2">
    <citation type="journal article" date="2014" name="ISME J.">
        <title>Microbial stratification in low pH oxic and suboxic macroscopic growths along an acid mine drainage.</title>
        <authorList>
            <person name="Mendez-Garcia C."/>
            <person name="Mesa V."/>
            <person name="Sprenger R.R."/>
            <person name="Richter M."/>
            <person name="Diez M.S."/>
            <person name="Solano J."/>
            <person name="Bargiela R."/>
            <person name="Golyshina O.V."/>
            <person name="Manteca A."/>
            <person name="Ramos J.L."/>
            <person name="Gallego J.R."/>
            <person name="Llorente I."/>
            <person name="Martins Dos Santos V.A."/>
            <person name="Jensen O.N."/>
            <person name="Pelaez A.I."/>
            <person name="Sanchez J."/>
            <person name="Ferrer M."/>
        </authorList>
    </citation>
    <scope>NUCLEOTIDE SEQUENCE</scope>
</reference>
<feature type="transmembrane region" description="Helical" evidence="5">
    <location>
        <begin position="395"/>
        <end position="414"/>
    </location>
</feature>
<evidence type="ECO:0000259" key="6">
    <source>
        <dbReference type="Pfam" id="PF04932"/>
    </source>
</evidence>
<name>T0ZIC3_9ZZZZ</name>
<feature type="domain" description="O-antigen ligase-related" evidence="6">
    <location>
        <begin position="188"/>
        <end position="346"/>
    </location>
</feature>
<evidence type="ECO:0000313" key="7">
    <source>
        <dbReference type="EMBL" id="EQD29575.1"/>
    </source>
</evidence>
<gene>
    <name evidence="7" type="ORF">B1A_20640</name>
</gene>
<feature type="transmembrane region" description="Helical" evidence="5">
    <location>
        <begin position="91"/>
        <end position="108"/>
    </location>
</feature>
<dbReference type="Pfam" id="PF04932">
    <property type="entry name" value="Wzy_C"/>
    <property type="match status" value="1"/>
</dbReference>
<keyword evidence="4 5" id="KW-0472">Membrane</keyword>
<feature type="transmembrane region" description="Helical" evidence="5">
    <location>
        <begin position="162"/>
        <end position="177"/>
    </location>
</feature>
<dbReference type="GO" id="GO:0016020">
    <property type="term" value="C:membrane"/>
    <property type="evidence" value="ECO:0007669"/>
    <property type="project" value="UniProtKB-SubCell"/>
</dbReference>
<keyword evidence="3 5" id="KW-1133">Transmembrane helix</keyword>
<dbReference type="AlphaFoldDB" id="T0ZIC3"/>
<evidence type="ECO:0000256" key="3">
    <source>
        <dbReference type="ARBA" id="ARBA00022989"/>
    </source>
</evidence>
<accession>T0ZIC3</accession>
<feature type="transmembrane region" description="Helical" evidence="5">
    <location>
        <begin position="120"/>
        <end position="142"/>
    </location>
</feature>
<protein>
    <submittedName>
        <fullName evidence="7">O-antigen polymerase</fullName>
    </submittedName>
</protein>
<dbReference type="PANTHER" id="PTHR37422">
    <property type="entry name" value="TEICHURONIC ACID BIOSYNTHESIS PROTEIN TUAE"/>
    <property type="match status" value="1"/>
</dbReference>
<evidence type="ECO:0000256" key="4">
    <source>
        <dbReference type="ARBA" id="ARBA00023136"/>
    </source>
</evidence>
<feature type="transmembrane region" description="Helical" evidence="5">
    <location>
        <begin position="366"/>
        <end position="389"/>
    </location>
</feature>
<comment type="caution">
    <text evidence="7">The sequence shown here is derived from an EMBL/GenBank/DDBJ whole genome shotgun (WGS) entry which is preliminary data.</text>
</comment>
<dbReference type="InterPro" id="IPR051533">
    <property type="entry name" value="WaaL-like"/>
</dbReference>
<feature type="transmembrane region" description="Helical" evidence="5">
    <location>
        <begin position="60"/>
        <end position="85"/>
    </location>
</feature>
<dbReference type="PANTHER" id="PTHR37422:SF21">
    <property type="entry name" value="EXOQ-LIKE PROTEIN"/>
    <property type="match status" value="1"/>
</dbReference>
<evidence type="ECO:0000256" key="1">
    <source>
        <dbReference type="ARBA" id="ARBA00004141"/>
    </source>
</evidence>
<feature type="transmembrane region" description="Helical" evidence="5">
    <location>
        <begin position="20"/>
        <end position="48"/>
    </location>
</feature>
<organism evidence="7">
    <name type="scientific">mine drainage metagenome</name>
    <dbReference type="NCBI Taxonomy" id="410659"/>
    <lineage>
        <taxon>unclassified sequences</taxon>
        <taxon>metagenomes</taxon>
        <taxon>ecological metagenomes</taxon>
    </lineage>
</organism>
<keyword evidence="2 5" id="KW-0812">Transmembrane</keyword>
<feature type="transmembrane region" description="Helical" evidence="5">
    <location>
        <begin position="227"/>
        <end position="246"/>
    </location>
</feature>
<sequence>MTVAAADADARPRWAWLLPFALIFLLPFGRAAELGTLALVMLCAALLLRQPRVFATLPAARWALAIWACYELAALGSTLAAVAPARTWETVAAMLRYLPLLLSVAWVLRDAVQWRRLLRAVALLTLLWTLDAWMQALTGWSVRGHAMPHRLTGVFGAGDPKMGQVLAVLAPFLLALAQRWRGRVALIAAALLLLGPILLSGSRASWVTYAFVLAIFLWREAGSWRRFALWSAAATLLGALALGAAWQTSTRFDARMRRTLLALKGSEHGINAALSGRLTIWADAGRMIAANPWTGVGVRGFRYAYPRYAKPGDPFVNHPDDQGAYYAHQIVLEILSESGVLGMALWTLGTLLAWRMWRRAPAHARALAWPAGIAVLAAVFPFNTTLAFYSAWWGLLFWWLLALWIGALGIAPATDARAHGA</sequence>
<evidence type="ECO:0000256" key="5">
    <source>
        <dbReference type="SAM" id="Phobius"/>
    </source>
</evidence>
<evidence type="ECO:0000256" key="2">
    <source>
        <dbReference type="ARBA" id="ARBA00022692"/>
    </source>
</evidence>
<proteinExistence type="predicted"/>
<dbReference type="EMBL" id="AUZX01015236">
    <property type="protein sequence ID" value="EQD29575.1"/>
    <property type="molecule type" value="Genomic_DNA"/>
</dbReference>
<reference evidence="7" key="1">
    <citation type="submission" date="2013-08" db="EMBL/GenBank/DDBJ databases">
        <authorList>
            <person name="Mendez C."/>
            <person name="Richter M."/>
            <person name="Ferrer M."/>
            <person name="Sanchez J."/>
        </authorList>
    </citation>
    <scope>NUCLEOTIDE SEQUENCE</scope>
</reference>
<feature type="transmembrane region" description="Helical" evidence="5">
    <location>
        <begin position="184"/>
        <end position="200"/>
    </location>
</feature>
<dbReference type="InterPro" id="IPR007016">
    <property type="entry name" value="O-antigen_ligase-rel_domated"/>
</dbReference>
<comment type="subcellular location">
    <subcellularLocation>
        <location evidence="1">Membrane</location>
        <topology evidence="1">Multi-pass membrane protein</topology>
    </subcellularLocation>
</comment>